<dbReference type="RefSeq" id="XP_067522319.1">
    <property type="nucleotide sequence ID" value="XM_067666218.1"/>
</dbReference>
<dbReference type="eggNOG" id="ENOG502TAD3">
    <property type="taxonomic scope" value="Eukaryota"/>
</dbReference>
<dbReference type="InParanoid" id="I1CEP3"/>
<feature type="compositionally biased region" description="Low complexity" evidence="1">
    <location>
        <begin position="65"/>
        <end position="82"/>
    </location>
</feature>
<accession>I1CEP3</accession>
<keyword evidence="3" id="KW-1185">Reference proteome</keyword>
<organism evidence="2 3">
    <name type="scientific">Rhizopus delemar (strain RA 99-880 / ATCC MYA-4621 / FGSC 9543 / NRRL 43880)</name>
    <name type="common">Mucormycosis agent</name>
    <name type="synonym">Rhizopus arrhizus var. delemar</name>
    <dbReference type="NCBI Taxonomy" id="246409"/>
    <lineage>
        <taxon>Eukaryota</taxon>
        <taxon>Fungi</taxon>
        <taxon>Fungi incertae sedis</taxon>
        <taxon>Mucoromycota</taxon>
        <taxon>Mucoromycotina</taxon>
        <taxon>Mucoromycetes</taxon>
        <taxon>Mucorales</taxon>
        <taxon>Mucorineae</taxon>
        <taxon>Rhizopodaceae</taxon>
        <taxon>Rhizopus</taxon>
    </lineage>
</organism>
<proteinExistence type="predicted"/>
<dbReference type="OrthoDB" id="5573882at2759"/>
<dbReference type="GeneID" id="93618599"/>
<feature type="region of interest" description="Disordered" evidence="1">
    <location>
        <begin position="58"/>
        <end position="82"/>
    </location>
</feature>
<protein>
    <submittedName>
        <fullName evidence="2">Uncharacterized protein</fullName>
    </submittedName>
</protein>
<dbReference type="OMA" id="QQWILVE"/>
<gene>
    <name evidence="2" type="ORF">RO3G_11634</name>
</gene>
<sequence length="237" mass="27704">MLNKTHNIPVPYGTIPKYKKNNNKEQVGFMPFQNNEPIIQPHLDIISRSEPIDCQHHHNAEQQDNNSSFSTSTSSSTSSNSSCSSNYFDMNDMFSFDDNTTALSDILCDHYIQSKTQFNNDTADVPLETFRIFEAPSVENDHWILKQKEKEWTLVEQSEKYAAKQELAKEEEQENEMNHHHHVRDIRTNSDYFRIIVAEVNMMRAQKIVGPLRQRRLLPKRSDSFEYRSSPLRHQVV</sequence>
<dbReference type="VEuPathDB" id="FungiDB:RO3G_11634"/>
<reference evidence="2 3" key="1">
    <citation type="journal article" date="2009" name="PLoS Genet.">
        <title>Genomic analysis of the basal lineage fungus Rhizopus oryzae reveals a whole-genome duplication.</title>
        <authorList>
            <person name="Ma L.-J."/>
            <person name="Ibrahim A.S."/>
            <person name="Skory C."/>
            <person name="Grabherr M.G."/>
            <person name="Burger G."/>
            <person name="Butler M."/>
            <person name="Elias M."/>
            <person name="Idnurm A."/>
            <person name="Lang B.F."/>
            <person name="Sone T."/>
            <person name="Abe A."/>
            <person name="Calvo S.E."/>
            <person name="Corrochano L.M."/>
            <person name="Engels R."/>
            <person name="Fu J."/>
            <person name="Hansberg W."/>
            <person name="Kim J.-M."/>
            <person name="Kodira C.D."/>
            <person name="Koehrsen M.J."/>
            <person name="Liu B."/>
            <person name="Miranda-Saavedra D."/>
            <person name="O'Leary S."/>
            <person name="Ortiz-Castellanos L."/>
            <person name="Poulter R."/>
            <person name="Rodriguez-Romero J."/>
            <person name="Ruiz-Herrera J."/>
            <person name="Shen Y.-Q."/>
            <person name="Zeng Q."/>
            <person name="Galagan J."/>
            <person name="Birren B.W."/>
            <person name="Cuomo C.A."/>
            <person name="Wickes B.L."/>
        </authorList>
    </citation>
    <scope>NUCLEOTIDE SEQUENCE [LARGE SCALE GENOMIC DNA]</scope>
    <source>
        <strain evidence="3">RA 99-880 / ATCC MYA-4621 / FGSC 9543 / NRRL 43880</strain>
    </source>
</reference>
<dbReference type="Proteomes" id="UP000009138">
    <property type="component" value="Unassembled WGS sequence"/>
</dbReference>
<dbReference type="EMBL" id="CH476740">
    <property type="protein sequence ID" value="EIE86923.1"/>
    <property type="molecule type" value="Genomic_DNA"/>
</dbReference>
<evidence type="ECO:0000313" key="3">
    <source>
        <dbReference type="Proteomes" id="UP000009138"/>
    </source>
</evidence>
<name>I1CEP3_RHIO9</name>
<evidence type="ECO:0000256" key="1">
    <source>
        <dbReference type="SAM" id="MobiDB-lite"/>
    </source>
</evidence>
<feature type="region of interest" description="Disordered" evidence="1">
    <location>
        <begin position="1"/>
        <end position="20"/>
    </location>
</feature>
<dbReference type="AlphaFoldDB" id="I1CEP3"/>
<evidence type="ECO:0000313" key="2">
    <source>
        <dbReference type="EMBL" id="EIE86923.1"/>
    </source>
</evidence>